<keyword evidence="1" id="KW-1133">Transmembrane helix</keyword>
<comment type="caution">
    <text evidence="2">The sequence shown here is derived from an EMBL/GenBank/DDBJ whole genome shotgun (WGS) entry which is preliminary data.</text>
</comment>
<organism evidence="2 3">
    <name type="scientific">Allorhodopirellula heiligendammensis</name>
    <dbReference type="NCBI Taxonomy" id="2714739"/>
    <lineage>
        <taxon>Bacteria</taxon>
        <taxon>Pseudomonadati</taxon>
        <taxon>Planctomycetota</taxon>
        <taxon>Planctomycetia</taxon>
        <taxon>Pirellulales</taxon>
        <taxon>Pirellulaceae</taxon>
        <taxon>Allorhodopirellula</taxon>
    </lineage>
</organism>
<evidence type="ECO:0000313" key="3">
    <source>
        <dbReference type="Proteomes" id="UP000319908"/>
    </source>
</evidence>
<evidence type="ECO:0000256" key="1">
    <source>
        <dbReference type="SAM" id="Phobius"/>
    </source>
</evidence>
<gene>
    <name evidence="2" type="ORF">Poly21_28630</name>
</gene>
<keyword evidence="3" id="KW-1185">Reference proteome</keyword>
<protein>
    <submittedName>
        <fullName evidence="2">Uncharacterized protein</fullName>
    </submittedName>
</protein>
<dbReference type="AlphaFoldDB" id="A0A5C6BWN0"/>
<name>A0A5C6BWN0_9BACT</name>
<dbReference type="EMBL" id="SJPU01000002">
    <property type="protein sequence ID" value="TWU15666.1"/>
    <property type="molecule type" value="Genomic_DNA"/>
</dbReference>
<dbReference type="Proteomes" id="UP000319908">
    <property type="component" value="Unassembled WGS sequence"/>
</dbReference>
<feature type="transmembrane region" description="Helical" evidence="1">
    <location>
        <begin position="58"/>
        <end position="81"/>
    </location>
</feature>
<sequence>MRRVGCPGQPLTISVTALFPQSPFSIVDAAHPTSDFGVRNGMVIKNAMRVSVHRTLSVAPMPIVACVDIICYFAFAVDALIRTSWTGWTFPSMCS</sequence>
<reference evidence="2 3" key="1">
    <citation type="journal article" date="2020" name="Antonie Van Leeuwenhoek">
        <title>Rhodopirellula heiligendammensis sp. nov., Rhodopirellula pilleata sp. nov., and Rhodopirellula solitaria sp. nov. isolated from natural or artificial marine surfaces in Northern Germany and California, USA, and emended description of the genus Rhodopirellula.</title>
        <authorList>
            <person name="Kallscheuer N."/>
            <person name="Wiegand S."/>
            <person name="Jogler M."/>
            <person name="Boedeker C."/>
            <person name="Peeters S.H."/>
            <person name="Rast P."/>
            <person name="Heuer A."/>
            <person name="Jetten M.S.M."/>
            <person name="Rohde M."/>
            <person name="Jogler C."/>
        </authorList>
    </citation>
    <scope>NUCLEOTIDE SEQUENCE [LARGE SCALE GENOMIC DNA]</scope>
    <source>
        <strain evidence="2 3">Poly21</strain>
    </source>
</reference>
<keyword evidence="1" id="KW-0812">Transmembrane</keyword>
<accession>A0A5C6BWN0</accession>
<evidence type="ECO:0000313" key="2">
    <source>
        <dbReference type="EMBL" id="TWU15666.1"/>
    </source>
</evidence>
<keyword evidence="1" id="KW-0472">Membrane</keyword>
<proteinExistence type="predicted"/>